<dbReference type="Proteomes" id="UP000193978">
    <property type="component" value="Chromosome"/>
</dbReference>
<keyword evidence="2" id="KW-1185">Reference proteome</keyword>
<evidence type="ECO:0008006" key="3">
    <source>
        <dbReference type="Google" id="ProtNLM"/>
    </source>
</evidence>
<accession>A0A1W6MWF8</accession>
<sequence>MLQKAAPIFPTPFRRGGRLLFARSQVEAYKARVLEIAHGASAPPREIAPVETFVSAEEVARELGMARRTIGRLVAGREIPEVNLHGDAEKGGSA</sequence>
<evidence type="ECO:0000313" key="2">
    <source>
        <dbReference type="Proteomes" id="UP000193978"/>
    </source>
</evidence>
<reference evidence="1 2" key="1">
    <citation type="submission" date="2017-02" db="EMBL/GenBank/DDBJ databases">
        <authorList>
            <person name="Peterson S.W."/>
        </authorList>
    </citation>
    <scope>NUCLEOTIDE SEQUENCE [LARGE SCALE GENOMIC DNA]</scope>
    <source>
        <strain evidence="1 2">S285</strain>
    </source>
</reference>
<organism evidence="1 2">
    <name type="scientific">Methylocystis bryophila</name>
    <dbReference type="NCBI Taxonomy" id="655015"/>
    <lineage>
        <taxon>Bacteria</taxon>
        <taxon>Pseudomonadati</taxon>
        <taxon>Pseudomonadota</taxon>
        <taxon>Alphaproteobacteria</taxon>
        <taxon>Hyphomicrobiales</taxon>
        <taxon>Methylocystaceae</taxon>
        <taxon>Methylocystis</taxon>
    </lineage>
</organism>
<dbReference type="AlphaFoldDB" id="A0A1W6MWF8"/>
<gene>
    <name evidence="1" type="ORF">B1812_12900</name>
</gene>
<dbReference type="OrthoDB" id="9951021at2"/>
<name>A0A1W6MWF8_9HYPH</name>
<dbReference type="RefSeq" id="WP_085771946.1">
    <property type="nucleotide sequence ID" value="NZ_AP027149.1"/>
</dbReference>
<proteinExistence type="predicted"/>
<dbReference type="KEGG" id="mbry:B1812_12900"/>
<protein>
    <recommendedName>
        <fullName evidence="3">Helix-turn-helix domain-containing protein</fullName>
    </recommendedName>
</protein>
<evidence type="ECO:0000313" key="1">
    <source>
        <dbReference type="EMBL" id="ARN81829.1"/>
    </source>
</evidence>
<dbReference type="STRING" id="655015.B1812_12900"/>
<dbReference type="EMBL" id="CP019948">
    <property type="protein sequence ID" value="ARN81829.1"/>
    <property type="molecule type" value="Genomic_DNA"/>
</dbReference>